<dbReference type="AlphaFoldDB" id="A0A4P9Z0R2"/>
<evidence type="ECO:0000259" key="1">
    <source>
        <dbReference type="Pfam" id="PF12680"/>
    </source>
</evidence>
<organism evidence="2 3">
    <name type="scientific">Syncephalis pseudoplumigaleata</name>
    <dbReference type="NCBI Taxonomy" id="1712513"/>
    <lineage>
        <taxon>Eukaryota</taxon>
        <taxon>Fungi</taxon>
        <taxon>Fungi incertae sedis</taxon>
        <taxon>Zoopagomycota</taxon>
        <taxon>Zoopagomycotina</taxon>
        <taxon>Zoopagomycetes</taxon>
        <taxon>Zoopagales</taxon>
        <taxon>Piptocephalidaceae</taxon>
        <taxon>Syncephalis</taxon>
    </lineage>
</organism>
<dbReference type="SUPFAM" id="SSF54427">
    <property type="entry name" value="NTF2-like"/>
    <property type="match status" value="1"/>
</dbReference>
<sequence length="133" mass="14398">MSSSAAAKIAPTSSWKDLATRYNAAWNAHDVAAIMAFHTDDTSYQRHGSPKVYKGKESVAEQFGKDISGLPGIKFEPVALYGSDDHFVSESILTATKPDGTPVTMELVDVITLRDGKVVHKSSYFVPSRPPKA</sequence>
<dbReference type="Proteomes" id="UP000278143">
    <property type="component" value="Unassembled WGS sequence"/>
</dbReference>
<evidence type="ECO:0000313" key="3">
    <source>
        <dbReference type="Proteomes" id="UP000278143"/>
    </source>
</evidence>
<reference evidence="3" key="1">
    <citation type="journal article" date="2018" name="Nat. Microbiol.">
        <title>Leveraging single-cell genomics to expand the fungal tree of life.</title>
        <authorList>
            <person name="Ahrendt S.R."/>
            <person name="Quandt C.A."/>
            <person name="Ciobanu D."/>
            <person name="Clum A."/>
            <person name="Salamov A."/>
            <person name="Andreopoulos B."/>
            <person name="Cheng J.F."/>
            <person name="Woyke T."/>
            <person name="Pelin A."/>
            <person name="Henrissat B."/>
            <person name="Reynolds N.K."/>
            <person name="Benny G.L."/>
            <person name="Smith M.E."/>
            <person name="James T.Y."/>
            <person name="Grigoriev I.V."/>
        </authorList>
    </citation>
    <scope>NUCLEOTIDE SEQUENCE [LARGE SCALE GENOMIC DNA]</scope>
    <source>
        <strain evidence="3">Benny S71-1</strain>
    </source>
</reference>
<accession>A0A4P9Z0R2</accession>
<gene>
    <name evidence="2" type="ORF">SYNPS1DRAFT_22237</name>
</gene>
<keyword evidence="3" id="KW-1185">Reference proteome</keyword>
<dbReference type="InterPro" id="IPR032710">
    <property type="entry name" value="NTF2-like_dom_sf"/>
</dbReference>
<dbReference type="Gene3D" id="3.10.450.50">
    <property type="match status" value="1"/>
</dbReference>
<dbReference type="Pfam" id="PF12680">
    <property type="entry name" value="SnoaL_2"/>
    <property type="match status" value="1"/>
</dbReference>
<name>A0A4P9Z0R2_9FUNG</name>
<dbReference type="EMBL" id="KZ989581">
    <property type="protein sequence ID" value="RKP25888.1"/>
    <property type="molecule type" value="Genomic_DNA"/>
</dbReference>
<dbReference type="InterPro" id="IPR037401">
    <property type="entry name" value="SnoaL-like"/>
</dbReference>
<feature type="domain" description="SnoaL-like" evidence="1">
    <location>
        <begin position="20"/>
        <end position="120"/>
    </location>
</feature>
<proteinExistence type="predicted"/>
<protein>
    <recommendedName>
        <fullName evidence="1">SnoaL-like domain-containing protein</fullName>
    </recommendedName>
</protein>
<evidence type="ECO:0000313" key="2">
    <source>
        <dbReference type="EMBL" id="RKP25888.1"/>
    </source>
</evidence>